<accession>A0AAD4X3Z9</accession>
<dbReference type="EMBL" id="JAJJMB010017633">
    <property type="protein sequence ID" value="KAI3837079.1"/>
    <property type="molecule type" value="Genomic_DNA"/>
</dbReference>
<dbReference type="Proteomes" id="UP001202328">
    <property type="component" value="Unassembled WGS sequence"/>
</dbReference>
<gene>
    <name evidence="2" type="ORF">MKW98_005412</name>
</gene>
<sequence length="314" mass="35654">MKNTNIRAADNDDELDVHGHVVSLNKTHNEIEEIGQLLVSKQLAASKELNTALKKLTKISMKTSQMGTSLEQNRAYEMLAEDKKVEVENLKKRVLDLEIQLVNEKKAMEGEMVVLRERLSGMKTMGFVENGNVELKKEIDELKTRSKELIEKNEALSKATRHKKTAVSAKKTLELECERMKLKDAMKHMGIVRDENLELKKEIDELKRKVEQKEVVVKKNEALDRIVEEKEDLQKQIIELEKQLDGKGKLELENEQLKENLSKAMKNICGGGSGDSVNSDQLKKVIRGTKAKTSRKDSSSVRISASGSEFYCFE</sequence>
<evidence type="ECO:0000313" key="2">
    <source>
        <dbReference type="EMBL" id="KAI3837079.1"/>
    </source>
</evidence>
<organism evidence="2 3">
    <name type="scientific">Papaver atlanticum</name>
    <dbReference type="NCBI Taxonomy" id="357466"/>
    <lineage>
        <taxon>Eukaryota</taxon>
        <taxon>Viridiplantae</taxon>
        <taxon>Streptophyta</taxon>
        <taxon>Embryophyta</taxon>
        <taxon>Tracheophyta</taxon>
        <taxon>Spermatophyta</taxon>
        <taxon>Magnoliopsida</taxon>
        <taxon>Ranunculales</taxon>
        <taxon>Papaveraceae</taxon>
        <taxon>Papaveroideae</taxon>
        <taxon>Papaver</taxon>
    </lineage>
</organism>
<keyword evidence="3" id="KW-1185">Reference proteome</keyword>
<protein>
    <submittedName>
        <fullName evidence="2">Uncharacterized protein</fullName>
    </submittedName>
</protein>
<evidence type="ECO:0000256" key="1">
    <source>
        <dbReference type="SAM" id="Coils"/>
    </source>
</evidence>
<evidence type="ECO:0000313" key="3">
    <source>
        <dbReference type="Proteomes" id="UP001202328"/>
    </source>
</evidence>
<feature type="coiled-coil region" evidence="1">
    <location>
        <begin position="189"/>
        <end position="267"/>
    </location>
</feature>
<dbReference type="AlphaFoldDB" id="A0AAD4X3Z9"/>
<comment type="caution">
    <text evidence="2">The sequence shown here is derived from an EMBL/GenBank/DDBJ whole genome shotgun (WGS) entry which is preliminary data.</text>
</comment>
<feature type="coiled-coil region" evidence="1">
    <location>
        <begin position="73"/>
        <end position="159"/>
    </location>
</feature>
<reference evidence="2" key="1">
    <citation type="submission" date="2022-04" db="EMBL/GenBank/DDBJ databases">
        <title>A functionally conserved STORR gene fusion in Papaver species that diverged 16.8 million years ago.</title>
        <authorList>
            <person name="Catania T."/>
        </authorList>
    </citation>
    <scope>NUCLEOTIDE SEQUENCE</scope>
    <source>
        <strain evidence="2">S-188037</strain>
    </source>
</reference>
<proteinExistence type="predicted"/>
<name>A0AAD4X3Z9_9MAGN</name>
<keyword evidence="1" id="KW-0175">Coiled coil</keyword>